<evidence type="ECO:0000256" key="3">
    <source>
        <dbReference type="ARBA" id="ARBA00022630"/>
    </source>
</evidence>
<evidence type="ECO:0000256" key="1">
    <source>
        <dbReference type="ARBA" id="ARBA00001974"/>
    </source>
</evidence>
<protein>
    <recommendedName>
        <fullName evidence="6">Glucose-methanol-choline oxidoreductase N-terminal domain-containing protein</fullName>
    </recommendedName>
</protein>
<dbReference type="InterPro" id="IPR012132">
    <property type="entry name" value="GMC_OxRdtase"/>
</dbReference>
<dbReference type="Gene3D" id="3.50.50.60">
    <property type="entry name" value="FAD/NAD(P)-binding domain"/>
    <property type="match status" value="1"/>
</dbReference>
<comment type="caution">
    <text evidence="7">The sequence shown here is derived from an EMBL/GenBank/DDBJ whole genome shotgun (WGS) entry which is preliminary data.</text>
</comment>
<keyword evidence="8" id="KW-1185">Reference proteome</keyword>
<dbReference type="Pfam" id="PF05199">
    <property type="entry name" value="GMC_oxred_C"/>
    <property type="match status" value="1"/>
</dbReference>
<keyword evidence="3" id="KW-0285">Flavoprotein</keyword>
<dbReference type="InterPro" id="IPR036188">
    <property type="entry name" value="FAD/NAD-bd_sf"/>
</dbReference>
<dbReference type="PANTHER" id="PTHR11552:SF147">
    <property type="entry name" value="CHOLINE DEHYDROGENASE, MITOCHONDRIAL"/>
    <property type="match status" value="1"/>
</dbReference>
<dbReference type="PROSITE" id="PS00624">
    <property type="entry name" value="GMC_OXRED_2"/>
    <property type="match status" value="1"/>
</dbReference>
<evidence type="ECO:0000256" key="5">
    <source>
        <dbReference type="PIRSR" id="PIRSR000137-2"/>
    </source>
</evidence>
<dbReference type="Gene3D" id="3.30.560.10">
    <property type="entry name" value="Glucose Oxidase, domain 3"/>
    <property type="match status" value="1"/>
</dbReference>
<dbReference type="EMBL" id="CAKOGL010000029">
    <property type="protein sequence ID" value="CAH2106569.1"/>
    <property type="molecule type" value="Genomic_DNA"/>
</dbReference>
<reference evidence="7" key="1">
    <citation type="submission" date="2022-03" db="EMBL/GenBank/DDBJ databases">
        <authorList>
            <person name="Tunstrom K."/>
        </authorList>
    </citation>
    <scope>NUCLEOTIDE SEQUENCE</scope>
</reference>
<accession>A0AAU9V5D2</accession>
<comment type="similarity">
    <text evidence="2">Belongs to the GMC oxidoreductase family.</text>
</comment>
<keyword evidence="4 5" id="KW-0274">FAD</keyword>
<sequence>MTNCNNTCVTTSGAASQLFATAINFLAATQCFVPENTQTYIGDNETYDFIIVGGGSAGSVVANRLSEINYWNILLLEAGPEPPIESDVPNMKNFLLQSKYAWQYFTQNDGINHQAFKTGSVYWPRGKMLGGCSSINGMFYVRGIDHDYQSWVNAGNPSWTPKNVNYYFKKAESLQNSQLLEDSDVRNTYGNDGPQVVNRFNSTYREATEKILESWDFMGFKRVKDINAVNFEGFGLSSIASVTAANGRRYSTYRSYLDPIRNRKNLNIVTNAFVTKILLNEDKKSYAVEADIFGEKKTFYANIEVIISAGTINTPQLLMLSGVGPKDHLLSKNISCVVDLPSVGKNLQDHSSIPIIVYGDEQGEEKESEQLFEVAKYLYNRSGLLAQNTFSDLLAFFSRNQSMKYPEFEIHMGLSLKKSRIAETFLSVYHDSTLKSFSELNANKTAHIFVLNLLHPSSRGLIYLNTSNAYDHPIINANYYGDTQDLQDTIDGMKILKKIVETPYFKSINAFIPRINIPQCNHYDFDSDLYWKCYIINTCGTLYHPVGTSKMGPNPEDSVVDNFLKVHGVKGLRVIDSSIMPSITSGNTNAPTIMIGEMASDMIKDEYIENH</sequence>
<feature type="domain" description="Glucose-methanol-choline oxidoreductase N-terminal" evidence="6">
    <location>
        <begin position="310"/>
        <end position="324"/>
    </location>
</feature>
<gene>
    <name evidence="7" type="ORF">EEDITHA_LOCUS20687</name>
</gene>
<dbReference type="SUPFAM" id="SSF51905">
    <property type="entry name" value="FAD/NAD(P)-binding domain"/>
    <property type="match status" value="1"/>
</dbReference>
<dbReference type="PANTHER" id="PTHR11552">
    <property type="entry name" value="GLUCOSE-METHANOL-CHOLINE GMC OXIDOREDUCTASE"/>
    <property type="match status" value="1"/>
</dbReference>
<evidence type="ECO:0000256" key="2">
    <source>
        <dbReference type="ARBA" id="ARBA00010790"/>
    </source>
</evidence>
<comment type="cofactor">
    <cofactor evidence="1 5">
        <name>FAD</name>
        <dbReference type="ChEBI" id="CHEBI:57692"/>
    </cofactor>
</comment>
<dbReference type="GO" id="GO:0016614">
    <property type="term" value="F:oxidoreductase activity, acting on CH-OH group of donors"/>
    <property type="evidence" value="ECO:0007669"/>
    <property type="project" value="InterPro"/>
</dbReference>
<dbReference type="SUPFAM" id="SSF54373">
    <property type="entry name" value="FAD-linked reductases, C-terminal domain"/>
    <property type="match status" value="1"/>
</dbReference>
<evidence type="ECO:0000259" key="6">
    <source>
        <dbReference type="PROSITE" id="PS00624"/>
    </source>
</evidence>
<name>A0AAU9V5D2_EUPED</name>
<organism evidence="7 8">
    <name type="scientific">Euphydryas editha</name>
    <name type="common">Edith's checkerspot</name>
    <dbReference type="NCBI Taxonomy" id="104508"/>
    <lineage>
        <taxon>Eukaryota</taxon>
        <taxon>Metazoa</taxon>
        <taxon>Ecdysozoa</taxon>
        <taxon>Arthropoda</taxon>
        <taxon>Hexapoda</taxon>
        <taxon>Insecta</taxon>
        <taxon>Pterygota</taxon>
        <taxon>Neoptera</taxon>
        <taxon>Endopterygota</taxon>
        <taxon>Lepidoptera</taxon>
        <taxon>Glossata</taxon>
        <taxon>Ditrysia</taxon>
        <taxon>Papilionoidea</taxon>
        <taxon>Nymphalidae</taxon>
        <taxon>Nymphalinae</taxon>
        <taxon>Euphydryas</taxon>
    </lineage>
</organism>
<dbReference type="InterPro" id="IPR007867">
    <property type="entry name" value="GMC_OxRtase_C"/>
</dbReference>
<dbReference type="AlphaFoldDB" id="A0AAU9V5D2"/>
<evidence type="ECO:0000313" key="7">
    <source>
        <dbReference type="EMBL" id="CAH2106569.1"/>
    </source>
</evidence>
<dbReference type="Pfam" id="PF00732">
    <property type="entry name" value="GMC_oxred_N"/>
    <property type="match status" value="1"/>
</dbReference>
<evidence type="ECO:0000313" key="8">
    <source>
        <dbReference type="Proteomes" id="UP001153954"/>
    </source>
</evidence>
<dbReference type="Proteomes" id="UP001153954">
    <property type="component" value="Unassembled WGS sequence"/>
</dbReference>
<feature type="binding site" evidence="5">
    <location>
        <position position="274"/>
    </location>
    <ligand>
        <name>FAD</name>
        <dbReference type="ChEBI" id="CHEBI:57692"/>
    </ligand>
</feature>
<proteinExistence type="inferred from homology"/>
<dbReference type="InterPro" id="IPR000172">
    <property type="entry name" value="GMC_OxRdtase_N"/>
</dbReference>
<evidence type="ECO:0000256" key="4">
    <source>
        <dbReference type="ARBA" id="ARBA00022827"/>
    </source>
</evidence>
<dbReference type="GO" id="GO:0050660">
    <property type="term" value="F:flavin adenine dinucleotide binding"/>
    <property type="evidence" value="ECO:0007669"/>
    <property type="project" value="InterPro"/>
</dbReference>
<dbReference type="PIRSF" id="PIRSF000137">
    <property type="entry name" value="Alcohol_oxidase"/>
    <property type="match status" value="1"/>
</dbReference>